<keyword evidence="1" id="KW-1133">Transmembrane helix</keyword>
<gene>
    <name evidence="2" type="ORF">GCM10017576_22710</name>
</gene>
<accession>A0A9W6LX77</accession>
<feature type="transmembrane region" description="Helical" evidence="1">
    <location>
        <begin position="65"/>
        <end position="86"/>
    </location>
</feature>
<feature type="transmembrane region" description="Helical" evidence="1">
    <location>
        <begin position="126"/>
        <end position="153"/>
    </location>
</feature>
<dbReference type="RefSeq" id="WP_271173835.1">
    <property type="nucleotide sequence ID" value="NZ_BSEJ01000011.1"/>
</dbReference>
<feature type="transmembrane region" description="Helical" evidence="1">
    <location>
        <begin position="98"/>
        <end position="114"/>
    </location>
</feature>
<reference evidence="2" key="1">
    <citation type="journal article" date="2014" name="Int. J. Syst. Evol. Microbiol.">
        <title>Complete genome sequence of Corynebacterium casei LMG S-19264T (=DSM 44701T), isolated from a smear-ripened cheese.</title>
        <authorList>
            <consortium name="US DOE Joint Genome Institute (JGI-PGF)"/>
            <person name="Walter F."/>
            <person name="Albersmeier A."/>
            <person name="Kalinowski J."/>
            <person name="Ruckert C."/>
        </authorList>
    </citation>
    <scope>NUCLEOTIDE SEQUENCE</scope>
    <source>
        <strain evidence="2">VKM Ac-1020</strain>
    </source>
</reference>
<evidence type="ECO:0000313" key="2">
    <source>
        <dbReference type="EMBL" id="GLJ62141.1"/>
    </source>
</evidence>
<evidence type="ECO:0000256" key="1">
    <source>
        <dbReference type="SAM" id="Phobius"/>
    </source>
</evidence>
<keyword evidence="1" id="KW-0812">Transmembrane</keyword>
<protein>
    <submittedName>
        <fullName evidence="2">Uncharacterized protein</fullName>
    </submittedName>
</protein>
<comment type="caution">
    <text evidence="2">The sequence shown here is derived from an EMBL/GenBank/DDBJ whole genome shotgun (WGS) entry which is preliminary data.</text>
</comment>
<sequence length="338" mass="35616">MKVRKVLTILAAAFSGYLAARGVFPTQPVDRPGFLIAGVVLYLGATILVLAVRSVDSARRDVARLPVWATACALAVSAAMPWVVTACADESARMAPHVTWYVGGAGALMTIVMVRRRPISAWTGIALLGVSSSILMGIGNALAFGLVGSFLWVGVGQLMQISTDRAYSDTVKLASLQQASAAWQSAQLVRRRERRERVQYALQVAAPVLTQVIASGGALTDEQRAAAWLAEGALRDELRGARLLDDDVRRVIATLREGGAAVTVLDEGGLDDLGDDALSAIRAELAQTLASADAGRIIIRTAPHPDIAVTIVGRAAAGGHSDEDAVALWHEIRRPAAS</sequence>
<proteinExistence type="predicted"/>
<dbReference type="EMBL" id="BSEJ01000011">
    <property type="protein sequence ID" value="GLJ62141.1"/>
    <property type="molecule type" value="Genomic_DNA"/>
</dbReference>
<keyword evidence="1" id="KW-0472">Membrane</keyword>
<keyword evidence="3" id="KW-1185">Reference proteome</keyword>
<name>A0A9W6LX77_9MICO</name>
<organism evidence="2 3">
    <name type="scientific">Microbacterium barkeri</name>
    <dbReference type="NCBI Taxonomy" id="33917"/>
    <lineage>
        <taxon>Bacteria</taxon>
        <taxon>Bacillati</taxon>
        <taxon>Actinomycetota</taxon>
        <taxon>Actinomycetes</taxon>
        <taxon>Micrococcales</taxon>
        <taxon>Microbacteriaceae</taxon>
        <taxon>Microbacterium</taxon>
    </lineage>
</organism>
<dbReference type="Proteomes" id="UP001142462">
    <property type="component" value="Unassembled WGS sequence"/>
</dbReference>
<evidence type="ECO:0000313" key="3">
    <source>
        <dbReference type="Proteomes" id="UP001142462"/>
    </source>
</evidence>
<feature type="transmembrane region" description="Helical" evidence="1">
    <location>
        <begin position="32"/>
        <end position="53"/>
    </location>
</feature>
<dbReference type="AlphaFoldDB" id="A0A9W6LX77"/>
<reference evidence="2" key="2">
    <citation type="submission" date="2023-01" db="EMBL/GenBank/DDBJ databases">
        <authorList>
            <person name="Sun Q."/>
            <person name="Evtushenko L."/>
        </authorList>
    </citation>
    <scope>NUCLEOTIDE SEQUENCE</scope>
    <source>
        <strain evidence="2">VKM Ac-1020</strain>
    </source>
</reference>